<keyword evidence="2" id="KW-0378">Hydrolase</keyword>
<dbReference type="EMBL" id="CP073581">
    <property type="protein sequence ID" value="QUJ75201.1"/>
    <property type="molecule type" value="Genomic_DNA"/>
</dbReference>
<gene>
    <name evidence="2" type="ORF">KDD17_09200</name>
</gene>
<accession>A0A975PLB5</accession>
<dbReference type="Proteomes" id="UP000683291">
    <property type="component" value="Chromosome 1"/>
</dbReference>
<sequence length="295" mass="32359">MRLPAALTLALSLFVTPLAAQEDFVSPDILILGDSQIPFGSGPVFLDFFKNIKTNCAPTRAQQNALAHIDAMKVAVIGVRSTSLHSWTARAGRAKGAVCDVDPKWKVNAGTYGIINRTGNKYAQIGRGRPYQFCQRGQSPFEAMFAPDYYAPKLLLMSFLGNSSGRWADSRERALADVQDMMEQVPPGTPCIFMTTSPSFSKKVTDRRLKAQENIKWAFEISGASCSFVEGATARTIAANQGNRSHFRRAKSGKVKDIYHPNERAARKFFSAEMDNICAAVLTQLSPVVLASNDR</sequence>
<keyword evidence="1" id="KW-0732">Signal</keyword>
<feature type="chain" id="PRO_5036709753" evidence="1">
    <location>
        <begin position="21"/>
        <end position="295"/>
    </location>
</feature>
<keyword evidence="3" id="KW-1185">Reference proteome</keyword>
<dbReference type="GO" id="GO:0016787">
    <property type="term" value="F:hydrolase activity"/>
    <property type="evidence" value="ECO:0007669"/>
    <property type="project" value="UniProtKB-KW"/>
</dbReference>
<protein>
    <submittedName>
        <fullName evidence="2">SGNH/GDSL hydrolase family protein</fullName>
    </submittedName>
</protein>
<proteinExistence type="predicted"/>
<dbReference type="RefSeq" id="WP_212703406.1">
    <property type="nucleotide sequence ID" value="NZ_CP073581.1"/>
</dbReference>
<name>A0A975PLB5_9RHOB</name>
<dbReference type="AlphaFoldDB" id="A0A975PLB5"/>
<dbReference type="KEGG" id="sual:KDD17_09200"/>
<evidence type="ECO:0000313" key="3">
    <source>
        <dbReference type="Proteomes" id="UP000683291"/>
    </source>
</evidence>
<feature type="signal peptide" evidence="1">
    <location>
        <begin position="1"/>
        <end position="20"/>
    </location>
</feature>
<reference evidence="2" key="1">
    <citation type="submission" date="2021-04" db="EMBL/GenBank/DDBJ databases">
        <title>Complete genome sequence for Sulfitobacter sp. strain JK7-1.</title>
        <authorList>
            <person name="Park S.-J."/>
        </authorList>
    </citation>
    <scope>NUCLEOTIDE SEQUENCE</scope>
    <source>
        <strain evidence="2">JK7-1</strain>
    </source>
</reference>
<evidence type="ECO:0000313" key="2">
    <source>
        <dbReference type="EMBL" id="QUJ75201.1"/>
    </source>
</evidence>
<organism evidence="2 3">
    <name type="scientific">Sulfitobacter albidus</name>
    <dbReference type="NCBI Taxonomy" id="2829501"/>
    <lineage>
        <taxon>Bacteria</taxon>
        <taxon>Pseudomonadati</taxon>
        <taxon>Pseudomonadota</taxon>
        <taxon>Alphaproteobacteria</taxon>
        <taxon>Rhodobacterales</taxon>
        <taxon>Roseobacteraceae</taxon>
        <taxon>Sulfitobacter</taxon>
    </lineage>
</organism>
<evidence type="ECO:0000256" key="1">
    <source>
        <dbReference type="SAM" id="SignalP"/>
    </source>
</evidence>